<dbReference type="InterPro" id="IPR022060">
    <property type="entry name" value="DUF3616"/>
</dbReference>
<protein>
    <submittedName>
        <fullName evidence="2">DUF3616 domain-containing protein</fullName>
    </submittedName>
</protein>
<organism evidence="2 3">
    <name type="scientific">Aerophototrophica crusticola</name>
    <dbReference type="NCBI Taxonomy" id="1709002"/>
    <lineage>
        <taxon>Bacteria</taxon>
        <taxon>Pseudomonadati</taxon>
        <taxon>Pseudomonadota</taxon>
        <taxon>Alphaproteobacteria</taxon>
        <taxon>Rhodospirillales</taxon>
        <taxon>Rhodospirillaceae</taxon>
        <taxon>Aerophototrophica</taxon>
    </lineage>
</organism>
<reference evidence="2" key="1">
    <citation type="submission" date="2020-04" db="EMBL/GenBank/DDBJ databases">
        <title>A desert anoxygenic phototrophic bacterium fixes CO2 using RubisCO under aerobic conditions.</title>
        <authorList>
            <person name="Tang K."/>
        </authorList>
    </citation>
    <scope>NUCLEOTIDE SEQUENCE [LARGE SCALE GENOMIC DNA]</scope>
    <source>
        <strain evidence="2">MIMtkB3</strain>
    </source>
</reference>
<dbReference type="Pfam" id="PF12275">
    <property type="entry name" value="DUF3616"/>
    <property type="match status" value="1"/>
</dbReference>
<dbReference type="KEGG" id="acru:HHL28_12900"/>
<evidence type="ECO:0000259" key="1">
    <source>
        <dbReference type="Pfam" id="PF12275"/>
    </source>
</evidence>
<proteinExistence type="predicted"/>
<evidence type="ECO:0000313" key="2">
    <source>
        <dbReference type="EMBL" id="QJE73872.1"/>
    </source>
</evidence>
<evidence type="ECO:0000313" key="3">
    <source>
        <dbReference type="Proteomes" id="UP000501891"/>
    </source>
</evidence>
<gene>
    <name evidence="2" type="ORF">HHL28_12900</name>
</gene>
<dbReference type="Proteomes" id="UP000501891">
    <property type="component" value="Chromosome"/>
</dbReference>
<sequence length="380" mass="41411">MPPAPVATIRVTLPTHRGLPGEKDVRQDLSVVEPVGDSLFVASDETATIERLTRQKDGTYGDHVPERLSAFFDLPLATEEDVAAGEADEAAERGEVDIEGFGYDDSTGYVWVTGSMSLARRRPKPDEHDDAACLERLTTVRRDPNRYLLGRIPCVPSGKGGEYDLVKEGKGKDGKTLTAACLKMSGKGGNPLTKALAEDEHIGRFLEVPAKENGFDIEGLAAYGDRVWLGLRGPVLRGWATIIEVKLTEKKGRLKLDECGPDGAPYRKHFLDLDGLGIRDMKRQGDDLLILAGPTMDLDGPVFIYRWPGAVKSTEQMLVSRKELVRVTDIPHGIGFDHAEGIALLPRPDGPPRLLVAYDNPGEGRLRGGDGVDLDLFDLP</sequence>
<name>A0A858R9M5_9PROT</name>
<keyword evidence="3" id="KW-1185">Reference proteome</keyword>
<dbReference type="EMBL" id="CP051775">
    <property type="protein sequence ID" value="QJE73872.1"/>
    <property type="molecule type" value="Genomic_DNA"/>
</dbReference>
<accession>A0A858R9M5</accession>
<feature type="domain" description="DUF3616" evidence="1">
    <location>
        <begin position="28"/>
        <end position="372"/>
    </location>
</feature>
<dbReference type="AlphaFoldDB" id="A0A858R9M5"/>